<keyword evidence="5 9" id="KW-0829">Tyrosine-protein kinase</keyword>
<evidence type="ECO:0000313" key="12">
    <source>
        <dbReference type="EMBL" id="CEK58786.1"/>
    </source>
</evidence>
<dbReference type="Pfam" id="PF07714">
    <property type="entry name" value="PK_Tyr_Ser-Thr"/>
    <property type="match status" value="1"/>
</dbReference>
<comment type="similarity">
    <text evidence="9">Belongs to the protein kinase superfamily. Tyr protein kinase family.</text>
</comment>
<dbReference type="InterPro" id="IPR011009">
    <property type="entry name" value="Kinase-like_dom_sf"/>
</dbReference>
<keyword evidence="2 8" id="KW-0547">Nucleotide-binding</keyword>
<evidence type="ECO:0000256" key="5">
    <source>
        <dbReference type="ARBA" id="ARBA00023137"/>
    </source>
</evidence>
<evidence type="ECO:0000256" key="7">
    <source>
        <dbReference type="PROSITE-ProRule" id="PRU00191"/>
    </source>
</evidence>
<evidence type="ECO:0000256" key="6">
    <source>
        <dbReference type="ARBA" id="ARBA00051245"/>
    </source>
</evidence>
<dbReference type="PROSITE" id="PS00109">
    <property type="entry name" value="PROTEIN_KINASE_TYR"/>
    <property type="match status" value="1"/>
</dbReference>
<evidence type="ECO:0000259" key="11">
    <source>
        <dbReference type="PROSITE" id="PS50011"/>
    </source>
</evidence>
<dbReference type="InterPro" id="IPR017441">
    <property type="entry name" value="Protein_kinase_ATP_BS"/>
</dbReference>
<dbReference type="InterPro" id="IPR008266">
    <property type="entry name" value="Tyr_kinase_AS"/>
</dbReference>
<sequence>MMKKVANLIGHNRTQMNNNEQDEDPGIPRVYSEPYFYGRITRQEAEEIMTINGKEDGQYLLRESITPMGNFSLTMAYQGNIVHYSIEKKIDGQYMIAEGVAFPDPVSLIQHYQNNNSGFVTVPRIPCSRSPQQEAIAFRGLSYRDLHSHMKETAKNMNASLSRALGSMRESLLMLVLRTMHEKMPWYHGVISREECIKRLEESGHTNGKFIIRKRADSQTFALTMSCDEQMRHYFILVNDGETYSIENGQRFKALVILVDHYHNKRDGLPCKLTIPCASPNVKHQAYENYIRLHNNLTQKPGNTNVRRPSPPNQIKFPNTVHAQSQSYLQCNVKTPDRPPPPIPRQYETGGAMGTPPIRRQPIFPPEITVPDEVTDEEENVPVPLSQSMSHEEAERLESVYIDIREDVMSTDLRPEQVKLEGKLGSGQFGEVKKGICQLLNKYVPVAVKTLKNNDPAGEKEILREATLMKKLDHQHIVRMIGVCKGESLMLVMELAELGPLKKYLEKNLDMKVWHQVEMILQICLGMQYLESTDVVHRDLATRNVLLVTEHFAKISDFGMSRILDSGSEYYLAHGPGRWPLMWYAPECLYYHKFDTKSDVWSFGVTLWEIMSFGARPYDKRKPQEILHYVESGNRLHKPRNCDDRIYNLMLSCWDLSKEKRPTFREMGTVLGRLYNEFKKSDV</sequence>
<name>A0A0B6YSM1_9EUPU</name>
<dbReference type="InterPro" id="IPR001245">
    <property type="entry name" value="Ser-Thr/Tyr_kinase_cat_dom"/>
</dbReference>
<reference evidence="12" key="1">
    <citation type="submission" date="2014-12" db="EMBL/GenBank/DDBJ databases">
        <title>Insight into the proteome of Arion vulgaris.</title>
        <authorList>
            <person name="Aradska J."/>
            <person name="Bulat T."/>
            <person name="Smidak R."/>
            <person name="Sarate P."/>
            <person name="Gangsoo J."/>
            <person name="Sialana F."/>
            <person name="Bilban M."/>
            <person name="Lubec G."/>
        </authorList>
    </citation>
    <scope>NUCLEOTIDE SEQUENCE</scope>
    <source>
        <tissue evidence="12">Skin</tissue>
    </source>
</reference>
<feature type="binding site" evidence="8">
    <location>
        <position position="449"/>
    </location>
    <ligand>
        <name>ATP</name>
        <dbReference type="ChEBI" id="CHEBI:30616"/>
    </ligand>
</feature>
<feature type="domain" description="SH2" evidence="10">
    <location>
        <begin position="186"/>
        <end position="277"/>
    </location>
</feature>
<evidence type="ECO:0000256" key="9">
    <source>
        <dbReference type="RuleBase" id="RU362096"/>
    </source>
</evidence>
<dbReference type="AlphaFoldDB" id="A0A0B6YSM1"/>
<evidence type="ECO:0000256" key="3">
    <source>
        <dbReference type="ARBA" id="ARBA00022777"/>
    </source>
</evidence>
<keyword evidence="7" id="KW-0727">SH2 domain</keyword>
<protein>
    <recommendedName>
        <fullName evidence="9">Tyrosine-protein kinase</fullName>
        <ecNumber evidence="9">2.7.10.2</ecNumber>
    </recommendedName>
</protein>
<dbReference type="InterPro" id="IPR050198">
    <property type="entry name" value="Non-receptor_tyrosine_kinases"/>
</dbReference>
<dbReference type="Gene3D" id="1.10.510.10">
    <property type="entry name" value="Transferase(Phosphotransferase) domain 1"/>
    <property type="match status" value="1"/>
</dbReference>
<dbReference type="PROSITE" id="PS00107">
    <property type="entry name" value="PROTEIN_KINASE_ATP"/>
    <property type="match status" value="1"/>
</dbReference>
<keyword evidence="3 9" id="KW-0418">Kinase</keyword>
<feature type="domain" description="Protein kinase" evidence="11">
    <location>
        <begin position="418"/>
        <end position="679"/>
    </location>
</feature>
<keyword evidence="4 8" id="KW-0067">ATP-binding</keyword>
<dbReference type="FunFam" id="1.10.510.10:FF:000216">
    <property type="entry name" value="Tyrosine-protein kinase SYK"/>
    <property type="match status" value="1"/>
</dbReference>
<accession>A0A0B6YSM1</accession>
<dbReference type="PRINTS" id="PR00401">
    <property type="entry name" value="SH2DOMAIN"/>
</dbReference>
<dbReference type="SUPFAM" id="SSF56112">
    <property type="entry name" value="Protein kinase-like (PK-like)"/>
    <property type="match status" value="1"/>
</dbReference>
<dbReference type="SMART" id="SM00252">
    <property type="entry name" value="SH2"/>
    <property type="match status" value="2"/>
</dbReference>
<dbReference type="EC" id="2.7.10.2" evidence="9"/>
<dbReference type="Gene3D" id="3.30.505.10">
    <property type="entry name" value="SH2 domain"/>
    <property type="match status" value="2"/>
</dbReference>
<evidence type="ECO:0000259" key="10">
    <source>
        <dbReference type="PROSITE" id="PS50001"/>
    </source>
</evidence>
<feature type="domain" description="SH2" evidence="10">
    <location>
        <begin position="35"/>
        <end position="127"/>
    </location>
</feature>
<organism evidence="12">
    <name type="scientific">Arion vulgaris</name>
    <dbReference type="NCBI Taxonomy" id="1028688"/>
    <lineage>
        <taxon>Eukaryota</taxon>
        <taxon>Metazoa</taxon>
        <taxon>Spiralia</taxon>
        <taxon>Lophotrochozoa</taxon>
        <taxon>Mollusca</taxon>
        <taxon>Gastropoda</taxon>
        <taxon>Heterobranchia</taxon>
        <taxon>Euthyneura</taxon>
        <taxon>Panpulmonata</taxon>
        <taxon>Eupulmonata</taxon>
        <taxon>Stylommatophora</taxon>
        <taxon>Helicina</taxon>
        <taxon>Arionoidea</taxon>
        <taxon>Arionidae</taxon>
        <taxon>Arion</taxon>
    </lineage>
</organism>
<gene>
    <name evidence="12" type="primary">ORF34188</name>
</gene>
<dbReference type="Pfam" id="PF00017">
    <property type="entry name" value="SH2"/>
    <property type="match status" value="2"/>
</dbReference>
<dbReference type="PROSITE" id="PS50011">
    <property type="entry name" value="PROTEIN_KINASE_DOM"/>
    <property type="match status" value="1"/>
</dbReference>
<proteinExistence type="inferred from homology"/>
<dbReference type="GO" id="GO:0005524">
    <property type="term" value="F:ATP binding"/>
    <property type="evidence" value="ECO:0007669"/>
    <property type="project" value="UniProtKB-UniRule"/>
</dbReference>
<evidence type="ECO:0000256" key="8">
    <source>
        <dbReference type="PROSITE-ProRule" id="PRU10141"/>
    </source>
</evidence>
<dbReference type="SUPFAM" id="SSF55550">
    <property type="entry name" value="SH2 domain"/>
    <property type="match status" value="2"/>
</dbReference>
<dbReference type="InterPro" id="IPR000980">
    <property type="entry name" value="SH2"/>
</dbReference>
<dbReference type="GO" id="GO:0004715">
    <property type="term" value="F:non-membrane spanning protein tyrosine kinase activity"/>
    <property type="evidence" value="ECO:0007669"/>
    <property type="project" value="UniProtKB-EC"/>
</dbReference>
<dbReference type="PANTHER" id="PTHR24418">
    <property type="entry name" value="TYROSINE-PROTEIN KINASE"/>
    <property type="match status" value="1"/>
</dbReference>
<dbReference type="SMART" id="SM00219">
    <property type="entry name" value="TyrKc"/>
    <property type="match status" value="1"/>
</dbReference>
<evidence type="ECO:0000256" key="1">
    <source>
        <dbReference type="ARBA" id="ARBA00022679"/>
    </source>
</evidence>
<comment type="catalytic activity">
    <reaction evidence="6 9">
        <text>L-tyrosyl-[protein] + ATP = O-phospho-L-tyrosyl-[protein] + ADP + H(+)</text>
        <dbReference type="Rhea" id="RHEA:10596"/>
        <dbReference type="Rhea" id="RHEA-COMP:10136"/>
        <dbReference type="Rhea" id="RHEA-COMP:20101"/>
        <dbReference type="ChEBI" id="CHEBI:15378"/>
        <dbReference type="ChEBI" id="CHEBI:30616"/>
        <dbReference type="ChEBI" id="CHEBI:46858"/>
        <dbReference type="ChEBI" id="CHEBI:61978"/>
        <dbReference type="ChEBI" id="CHEBI:456216"/>
        <dbReference type="EC" id="2.7.10.2"/>
    </reaction>
</comment>
<dbReference type="Gene3D" id="3.30.200.20">
    <property type="entry name" value="Phosphorylase Kinase, domain 1"/>
    <property type="match status" value="1"/>
</dbReference>
<dbReference type="EMBL" id="HACG01011921">
    <property type="protein sequence ID" value="CEK58786.1"/>
    <property type="molecule type" value="Transcribed_RNA"/>
</dbReference>
<keyword evidence="1 9" id="KW-0808">Transferase</keyword>
<dbReference type="PRINTS" id="PR00109">
    <property type="entry name" value="TYRKINASE"/>
</dbReference>
<dbReference type="InterPro" id="IPR000719">
    <property type="entry name" value="Prot_kinase_dom"/>
</dbReference>
<dbReference type="InterPro" id="IPR036860">
    <property type="entry name" value="SH2_dom_sf"/>
</dbReference>
<evidence type="ECO:0000256" key="2">
    <source>
        <dbReference type="ARBA" id="ARBA00022741"/>
    </source>
</evidence>
<dbReference type="InterPro" id="IPR020635">
    <property type="entry name" value="Tyr_kinase_cat_dom"/>
</dbReference>
<dbReference type="PROSITE" id="PS50001">
    <property type="entry name" value="SH2"/>
    <property type="match status" value="2"/>
</dbReference>
<evidence type="ECO:0000256" key="4">
    <source>
        <dbReference type="ARBA" id="ARBA00022840"/>
    </source>
</evidence>